<dbReference type="STRING" id="1703345.A3860_02760"/>
<name>A0A1V9G9N5_9BACT</name>
<evidence type="ECO:0000313" key="2">
    <source>
        <dbReference type="Proteomes" id="UP000192796"/>
    </source>
</evidence>
<sequence length="61" mass="7046">MKCVWGVDFNIFTFQTVERISRPLAPFSAKGVFQQVSAGWLRRLFPHNTYIRGAFVNAQQL</sequence>
<comment type="caution">
    <text evidence="1">The sequence shown here is derived from an EMBL/GenBank/DDBJ whole genome shotgun (WGS) entry which is preliminary data.</text>
</comment>
<gene>
    <name evidence="1" type="ORF">A3860_02760</name>
</gene>
<dbReference type="Proteomes" id="UP000192796">
    <property type="component" value="Unassembled WGS sequence"/>
</dbReference>
<protein>
    <submittedName>
        <fullName evidence="1">Uncharacterized protein</fullName>
    </submittedName>
</protein>
<proteinExistence type="predicted"/>
<dbReference type="AlphaFoldDB" id="A0A1V9G9N5"/>
<reference evidence="1 2" key="1">
    <citation type="submission" date="2016-03" db="EMBL/GenBank/DDBJ databases">
        <title>Niastella vici sp. nov., isolated from farmland soil.</title>
        <authorList>
            <person name="Chen L."/>
            <person name="Wang D."/>
            <person name="Yang S."/>
            <person name="Wang G."/>
        </authorList>
    </citation>
    <scope>NUCLEOTIDE SEQUENCE [LARGE SCALE GENOMIC DNA]</scope>
    <source>
        <strain evidence="1 2">DJ57</strain>
    </source>
</reference>
<dbReference type="RefSeq" id="WP_143773916.1">
    <property type="nucleotide sequence ID" value="NZ_LVYD01000001.1"/>
</dbReference>
<accession>A0A1V9G9N5</accession>
<dbReference type="EMBL" id="LVYD01000001">
    <property type="protein sequence ID" value="OQP67292.1"/>
    <property type="molecule type" value="Genomic_DNA"/>
</dbReference>
<organism evidence="1 2">
    <name type="scientific">Niastella vici</name>
    <dbReference type="NCBI Taxonomy" id="1703345"/>
    <lineage>
        <taxon>Bacteria</taxon>
        <taxon>Pseudomonadati</taxon>
        <taxon>Bacteroidota</taxon>
        <taxon>Chitinophagia</taxon>
        <taxon>Chitinophagales</taxon>
        <taxon>Chitinophagaceae</taxon>
        <taxon>Niastella</taxon>
    </lineage>
</organism>
<keyword evidence="2" id="KW-1185">Reference proteome</keyword>
<evidence type="ECO:0000313" key="1">
    <source>
        <dbReference type="EMBL" id="OQP67292.1"/>
    </source>
</evidence>